<dbReference type="InterPro" id="IPR051552">
    <property type="entry name" value="HptR"/>
</dbReference>
<dbReference type="InterPro" id="IPR018060">
    <property type="entry name" value="HTH_AraC"/>
</dbReference>
<evidence type="ECO:0000256" key="7">
    <source>
        <dbReference type="ARBA" id="ARBA00023163"/>
    </source>
</evidence>
<evidence type="ECO:0000313" key="13">
    <source>
        <dbReference type="Proteomes" id="UP001275436"/>
    </source>
</evidence>
<dbReference type="PROSITE" id="PS50110">
    <property type="entry name" value="RESPONSE_REGULATORY"/>
    <property type="match status" value="1"/>
</dbReference>
<sequence>MSSYRILIVDDEPIIRLGLQQTIPWGKYQIDKVEIACDGLDAIRIIDELGGIDLVLSDVRMPNMDGLQLASYLHKNHPQTKTMLISGYDEFAYAKKAIQSGVKDYLLKPVDINELESKVNTLVNELEEEHNVKNESRQKEIKNTIFQQVYHFPEDTVNPNRYLDNKIYPFISTVKEYDKQTAHLSEQGLASFNEQWKDTIEQTTKMLGFDTVSIFVHCNQLLTCLIQPIDSEINPIQVAEIIKDKHSFSFIWSDSVINVMDLKNKYNQLKTVYDYLPLIREHDVIFSNYQMDRPDMQTYPYKIEKELIDTLFHRKPIQHNQVGKKITDLFDYFRSHSFLLQEVQEVCSRMLKVIMKEYEALLGEISVKLDCHFLKELDLILFNSYSSIQYLFEQDLELIIKKLAHHKIEKADWLIKQAEEYIKEYFRTTIKVQEVADVINVSSNYFSTLFKQKTGENFNEYVNKLRVDEAKTLLINTPFKVSEISRQVGFQEYKYFVSVFKKFSGLTPTNYRKLTAIE</sequence>
<evidence type="ECO:0000256" key="2">
    <source>
        <dbReference type="ARBA" id="ARBA00022490"/>
    </source>
</evidence>
<keyword evidence="9" id="KW-0175">Coiled coil</keyword>
<dbReference type="Pfam" id="PF00072">
    <property type="entry name" value="Response_reg"/>
    <property type="match status" value="1"/>
</dbReference>
<feature type="coiled-coil region" evidence="9">
    <location>
        <begin position="112"/>
        <end position="143"/>
    </location>
</feature>
<dbReference type="PANTHER" id="PTHR42713:SF3">
    <property type="entry name" value="TRANSCRIPTIONAL REGULATORY PROTEIN HPTR"/>
    <property type="match status" value="1"/>
</dbReference>
<dbReference type="InterPro" id="IPR009057">
    <property type="entry name" value="Homeodomain-like_sf"/>
</dbReference>
<dbReference type="Gene3D" id="3.40.50.2300">
    <property type="match status" value="1"/>
</dbReference>
<evidence type="ECO:0000313" key="12">
    <source>
        <dbReference type="EMBL" id="GLO65238.1"/>
    </source>
</evidence>
<evidence type="ECO:0000256" key="8">
    <source>
        <dbReference type="PROSITE-ProRule" id="PRU00169"/>
    </source>
</evidence>
<dbReference type="SMART" id="SM00448">
    <property type="entry name" value="REC"/>
    <property type="match status" value="1"/>
</dbReference>
<keyword evidence="5" id="KW-0805">Transcription regulation</keyword>
<evidence type="ECO:0000259" key="11">
    <source>
        <dbReference type="PROSITE" id="PS50110"/>
    </source>
</evidence>
<keyword evidence="13" id="KW-1185">Reference proteome</keyword>
<name>A0ABQ5TEJ0_9BACI</name>
<keyword evidence="4" id="KW-0902">Two-component regulatory system</keyword>
<evidence type="ECO:0000256" key="6">
    <source>
        <dbReference type="ARBA" id="ARBA00023125"/>
    </source>
</evidence>
<dbReference type="SMART" id="SM00342">
    <property type="entry name" value="HTH_ARAC"/>
    <property type="match status" value="1"/>
</dbReference>
<feature type="modified residue" description="4-aspartylphosphate" evidence="8">
    <location>
        <position position="58"/>
    </location>
</feature>
<evidence type="ECO:0000256" key="9">
    <source>
        <dbReference type="SAM" id="Coils"/>
    </source>
</evidence>
<dbReference type="PRINTS" id="PR00032">
    <property type="entry name" value="HTHARAC"/>
</dbReference>
<dbReference type="EMBL" id="BSKO01000001">
    <property type="protein sequence ID" value="GLO65238.1"/>
    <property type="molecule type" value="Genomic_DNA"/>
</dbReference>
<dbReference type="InterPro" id="IPR001789">
    <property type="entry name" value="Sig_transdc_resp-reg_receiver"/>
</dbReference>
<dbReference type="PANTHER" id="PTHR42713">
    <property type="entry name" value="HISTIDINE KINASE-RELATED"/>
    <property type="match status" value="1"/>
</dbReference>
<accession>A0ABQ5TEJ0</accession>
<evidence type="ECO:0008006" key="14">
    <source>
        <dbReference type="Google" id="ProtNLM"/>
    </source>
</evidence>
<dbReference type="InterPro" id="IPR011006">
    <property type="entry name" value="CheY-like_superfamily"/>
</dbReference>
<dbReference type="PROSITE" id="PS00041">
    <property type="entry name" value="HTH_ARAC_FAMILY_1"/>
    <property type="match status" value="1"/>
</dbReference>
<evidence type="ECO:0000256" key="5">
    <source>
        <dbReference type="ARBA" id="ARBA00023015"/>
    </source>
</evidence>
<evidence type="ECO:0000256" key="1">
    <source>
        <dbReference type="ARBA" id="ARBA00004496"/>
    </source>
</evidence>
<dbReference type="SUPFAM" id="SSF52172">
    <property type="entry name" value="CheY-like"/>
    <property type="match status" value="1"/>
</dbReference>
<dbReference type="SUPFAM" id="SSF46689">
    <property type="entry name" value="Homeodomain-like"/>
    <property type="match status" value="2"/>
</dbReference>
<dbReference type="CDD" id="cd17536">
    <property type="entry name" value="REC_YesN-like"/>
    <property type="match status" value="1"/>
</dbReference>
<comment type="caution">
    <text evidence="12">The sequence shown here is derived from an EMBL/GenBank/DDBJ whole genome shotgun (WGS) entry which is preliminary data.</text>
</comment>
<reference evidence="12 13" key="1">
    <citation type="submission" date="2023-02" db="EMBL/GenBank/DDBJ databases">
        <title>Oceanobacillus kimchii IFOP_LL358 isolated form Alexandrium catenella lab strain.</title>
        <authorList>
            <person name="Gajardo G."/>
            <person name="Ueki S."/>
            <person name="Maruyama F."/>
        </authorList>
    </citation>
    <scope>NUCLEOTIDE SEQUENCE [LARGE SCALE GENOMIC DNA]</scope>
    <source>
        <strain evidence="12 13">IFOP_LL358</strain>
    </source>
</reference>
<dbReference type="RefSeq" id="WP_317957811.1">
    <property type="nucleotide sequence ID" value="NZ_BSKO01000001.1"/>
</dbReference>
<dbReference type="InterPro" id="IPR020449">
    <property type="entry name" value="Tscrpt_reg_AraC-type_HTH"/>
</dbReference>
<proteinExistence type="predicted"/>
<comment type="subcellular location">
    <subcellularLocation>
        <location evidence="1">Cytoplasm</location>
    </subcellularLocation>
</comment>
<gene>
    <name evidence="12" type="ORF">MACH08_10220</name>
</gene>
<organism evidence="12 13">
    <name type="scientific">Oceanobacillus kimchii</name>
    <dbReference type="NCBI Taxonomy" id="746691"/>
    <lineage>
        <taxon>Bacteria</taxon>
        <taxon>Bacillati</taxon>
        <taxon>Bacillota</taxon>
        <taxon>Bacilli</taxon>
        <taxon>Bacillales</taxon>
        <taxon>Bacillaceae</taxon>
        <taxon>Oceanobacillus</taxon>
    </lineage>
</organism>
<feature type="domain" description="Response regulatory" evidence="11">
    <location>
        <begin position="5"/>
        <end position="123"/>
    </location>
</feature>
<evidence type="ECO:0000256" key="3">
    <source>
        <dbReference type="ARBA" id="ARBA00022553"/>
    </source>
</evidence>
<dbReference type="Gene3D" id="1.10.10.60">
    <property type="entry name" value="Homeodomain-like"/>
    <property type="match status" value="2"/>
</dbReference>
<evidence type="ECO:0000259" key="10">
    <source>
        <dbReference type="PROSITE" id="PS01124"/>
    </source>
</evidence>
<keyword evidence="3 8" id="KW-0597">Phosphoprotein</keyword>
<dbReference type="PROSITE" id="PS01124">
    <property type="entry name" value="HTH_ARAC_FAMILY_2"/>
    <property type="match status" value="1"/>
</dbReference>
<dbReference type="Pfam" id="PF12833">
    <property type="entry name" value="HTH_18"/>
    <property type="match status" value="1"/>
</dbReference>
<keyword evidence="2" id="KW-0963">Cytoplasm</keyword>
<evidence type="ECO:0000256" key="4">
    <source>
        <dbReference type="ARBA" id="ARBA00023012"/>
    </source>
</evidence>
<keyword evidence="7" id="KW-0804">Transcription</keyword>
<feature type="domain" description="HTH araC/xylS-type" evidence="10">
    <location>
        <begin position="416"/>
        <end position="514"/>
    </location>
</feature>
<dbReference type="InterPro" id="IPR018062">
    <property type="entry name" value="HTH_AraC-typ_CS"/>
</dbReference>
<keyword evidence="6" id="KW-0238">DNA-binding</keyword>
<dbReference type="Proteomes" id="UP001275436">
    <property type="component" value="Unassembled WGS sequence"/>
</dbReference>
<protein>
    <recommendedName>
        <fullName evidence="14">Response regulator</fullName>
    </recommendedName>
</protein>